<sequence>MGIISDFMDADHARLDKLWINFLQETQDPDKAFELFKQFQGHILLHMKLEDDFLFQRLNEYLKIEDHTGPTALAQRDHQGLIKLLSLVEKTFLTKEIEKITLTARHLHQALQKHRQREKNLHYSVCDAFISPQEWQIVLKKYYAVHNF</sequence>
<organism evidence="2 3">
    <name type="scientific">Candidatus Kerfeldbacteria bacterium RIFOXYB2_FULL_38_14</name>
    <dbReference type="NCBI Taxonomy" id="1798547"/>
    <lineage>
        <taxon>Bacteria</taxon>
        <taxon>Candidatus Kerfeldiibacteriota</taxon>
    </lineage>
</organism>
<feature type="domain" description="Hemerythrin-like" evidence="1">
    <location>
        <begin position="5"/>
        <end position="121"/>
    </location>
</feature>
<protein>
    <recommendedName>
        <fullName evidence="1">Hemerythrin-like domain-containing protein</fullName>
    </recommendedName>
</protein>
<dbReference type="Gene3D" id="1.20.120.520">
    <property type="entry name" value="nmb1532 protein domain like"/>
    <property type="match status" value="1"/>
</dbReference>
<comment type="caution">
    <text evidence="2">The sequence shown here is derived from an EMBL/GenBank/DDBJ whole genome shotgun (WGS) entry which is preliminary data.</text>
</comment>
<proteinExistence type="predicted"/>
<reference evidence="2 3" key="1">
    <citation type="journal article" date="2016" name="Nat. Commun.">
        <title>Thousands of microbial genomes shed light on interconnected biogeochemical processes in an aquifer system.</title>
        <authorList>
            <person name="Anantharaman K."/>
            <person name="Brown C.T."/>
            <person name="Hug L.A."/>
            <person name="Sharon I."/>
            <person name="Castelle C.J."/>
            <person name="Probst A.J."/>
            <person name="Thomas B.C."/>
            <person name="Singh A."/>
            <person name="Wilkins M.J."/>
            <person name="Karaoz U."/>
            <person name="Brodie E.L."/>
            <person name="Williams K.H."/>
            <person name="Hubbard S.S."/>
            <person name="Banfield J.F."/>
        </authorList>
    </citation>
    <scope>NUCLEOTIDE SEQUENCE [LARGE SCALE GENOMIC DNA]</scope>
</reference>
<dbReference type="AlphaFoldDB" id="A0A1G2BI00"/>
<gene>
    <name evidence="2" type="ORF">A2319_03925</name>
</gene>
<name>A0A1G2BI00_9BACT</name>
<accession>A0A1G2BI00</accession>
<evidence type="ECO:0000259" key="1">
    <source>
        <dbReference type="Pfam" id="PF01814"/>
    </source>
</evidence>
<evidence type="ECO:0000313" key="2">
    <source>
        <dbReference type="EMBL" id="OGY88306.1"/>
    </source>
</evidence>
<evidence type="ECO:0000313" key="3">
    <source>
        <dbReference type="Proteomes" id="UP000176420"/>
    </source>
</evidence>
<dbReference type="InterPro" id="IPR012312">
    <property type="entry name" value="Hemerythrin-like"/>
</dbReference>
<dbReference type="Pfam" id="PF01814">
    <property type="entry name" value="Hemerythrin"/>
    <property type="match status" value="1"/>
</dbReference>
<dbReference type="Proteomes" id="UP000176420">
    <property type="component" value="Unassembled WGS sequence"/>
</dbReference>
<dbReference type="EMBL" id="MHKI01000003">
    <property type="protein sequence ID" value="OGY88306.1"/>
    <property type="molecule type" value="Genomic_DNA"/>
</dbReference>